<evidence type="ECO:0000259" key="4">
    <source>
        <dbReference type="Pfam" id="PF13891"/>
    </source>
</evidence>
<dbReference type="Proteomes" id="UP001281761">
    <property type="component" value="Unassembled WGS sequence"/>
</dbReference>
<feature type="domain" description="KANL2-like probable zinc-finger" evidence="4">
    <location>
        <begin position="93"/>
        <end position="132"/>
    </location>
</feature>
<dbReference type="EMBL" id="JARBJD010000104">
    <property type="protein sequence ID" value="KAK2952369.1"/>
    <property type="molecule type" value="Genomic_DNA"/>
</dbReference>
<keyword evidence="2" id="KW-0539">Nucleus</keyword>
<dbReference type="InterPro" id="IPR025927">
    <property type="entry name" value="Znf_KANL2-like"/>
</dbReference>
<protein>
    <recommendedName>
        <fullName evidence="4">KANL2-like probable zinc-finger domain-containing protein</fullName>
    </recommendedName>
</protein>
<comment type="caution">
    <text evidence="5">The sequence shown here is derived from an EMBL/GenBank/DDBJ whole genome shotgun (WGS) entry which is preliminary data.</text>
</comment>
<organism evidence="5 6">
    <name type="scientific">Blattamonas nauphoetae</name>
    <dbReference type="NCBI Taxonomy" id="2049346"/>
    <lineage>
        <taxon>Eukaryota</taxon>
        <taxon>Metamonada</taxon>
        <taxon>Preaxostyla</taxon>
        <taxon>Oxymonadida</taxon>
        <taxon>Blattamonas</taxon>
    </lineage>
</organism>
<gene>
    <name evidence="5" type="ORF">BLNAU_12631</name>
</gene>
<evidence type="ECO:0000313" key="6">
    <source>
        <dbReference type="Proteomes" id="UP001281761"/>
    </source>
</evidence>
<proteinExistence type="predicted"/>
<evidence type="ECO:0000256" key="2">
    <source>
        <dbReference type="ARBA" id="ARBA00023242"/>
    </source>
</evidence>
<reference evidence="5 6" key="1">
    <citation type="journal article" date="2022" name="bioRxiv">
        <title>Genomics of Preaxostyla Flagellates Illuminates Evolutionary Transitions and the Path Towards Mitochondrial Loss.</title>
        <authorList>
            <person name="Novak L.V.F."/>
            <person name="Treitli S.C."/>
            <person name="Pyrih J."/>
            <person name="Halakuc P."/>
            <person name="Pipaliya S.V."/>
            <person name="Vacek V."/>
            <person name="Brzon O."/>
            <person name="Soukal P."/>
            <person name="Eme L."/>
            <person name="Dacks J.B."/>
            <person name="Karnkowska A."/>
            <person name="Elias M."/>
            <person name="Hampl V."/>
        </authorList>
    </citation>
    <scope>NUCLEOTIDE SEQUENCE [LARGE SCALE GENOMIC DNA]</scope>
    <source>
        <strain evidence="5">NAU3</strain>
        <tissue evidence="5">Gut</tissue>
    </source>
</reference>
<accession>A0ABQ9XKV6</accession>
<keyword evidence="6" id="KW-1185">Reference proteome</keyword>
<evidence type="ECO:0000256" key="1">
    <source>
        <dbReference type="ARBA" id="ARBA00004123"/>
    </source>
</evidence>
<dbReference type="Pfam" id="PF13891">
    <property type="entry name" value="zf-C3HC3H_KANSL2"/>
    <property type="match status" value="1"/>
</dbReference>
<feature type="compositionally biased region" description="Polar residues" evidence="3">
    <location>
        <begin position="153"/>
        <end position="167"/>
    </location>
</feature>
<name>A0ABQ9XKV6_9EUKA</name>
<evidence type="ECO:0000313" key="5">
    <source>
        <dbReference type="EMBL" id="KAK2952369.1"/>
    </source>
</evidence>
<sequence>MDDNSTNLPSVKEFNEDELNDLQLDTVTALIAEYKTELESFPEKTYRTLYDQVLEQTMERTEQELKSRQAQTRHTQTPLDPFSWTQNRSCIIPSCSKRSLPFSEYCSNHITLDQHQLLYETSHQNPQTKLSCSVTGCLRPPLSAHLMSRLGLNITNPSRTPKSPPQASSTSSIPSDVVSSEKSFEYQIGSLCTQHCLDLIDFDTEMKQIQLQKQQK</sequence>
<feature type="region of interest" description="Disordered" evidence="3">
    <location>
        <begin position="153"/>
        <end position="175"/>
    </location>
</feature>
<comment type="subcellular location">
    <subcellularLocation>
        <location evidence="1">Nucleus</location>
    </subcellularLocation>
</comment>
<evidence type="ECO:0000256" key="3">
    <source>
        <dbReference type="SAM" id="MobiDB-lite"/>
    </source>
</evidence>